<reference evidence="1 2" key="1">
    <citation type="submission" date="2013-03" db="EMBL/GenBank/DDBJ databases">
        <authorList>
            <person name="Warren W."/>
            <person name="Wilson R.K."/>
        </authorList>
    </citation>
    <scope>NUCLEOTIDE SEQUENCE</scope>
</reference>
<reference evidence="1" key="3">
    <citation type="submission" date="2025-09" db="UniProtKB">
        <authorList>
            <consortium name="Ensembl"/>
        </authorList>
    </citation>
    <scope>IDENTIFICATION</scope>
</reference>
<keyword evidence="2" id="KW-1185">Reference proteome</keyword>
<evidence type="ECO:0000313" key="2">
    <source>
        <dbReference type="Proteomes" id="UP000233100"/>
    </source>
</evidence>
<sequence length="134" mass="15005">FFFFFFFLPQSLALSPRLECSGTIRAHCSLDFLGSSDSHHLRSQVAGATDVYHHGWLIFYGQRSEIPSLKKPLASSDPALASQSARIIGVSHRAQPDILISLSVHQFTTSGFHILLSSFSIHYNCFHSMCHPRQ</sequence>
<reference evidence="1" key="2">
    <citation type="submission" date="2025-08" db="UniProtKB">
        <authorList>
            <consortium name="Ensembl"/>
        </authorList>
    </citation>
    <scope>IDENTIFICATION</scope>
</reference>
<evidence type="ECO:0000313" key="1">
    <source>
        <dbReference type="Ensembl" id="ENSMFAP00000058337.1"/>
    </source>
</evidence>
<dbReference type="PANTHER" id="PTHR12138">
    <property type="entry name" value="PRIMATE-EXPANDED PROTEIN FAMILY"/>
    <property type="match status" value="1"/>
</dbReference>
<dbReference type="GeneTree" id="ENSGT01150000286943"/>
<dbReference type="PANTHER" id="PTHR12138:SF154">
    <property type="entry name" value="PROTEIN-SERINE_THREONINE PHOSPHATASE"/>
    <property type="match status" value="1"/>
</dbReference>
<name>A0A7N9CZG5_MACFA</name>
<dbReference type="PRINTS" id="PR02045">
    <property type="entry name" value="F138DOMAIN"/>
</dbReference>
<dbReference type="Proteomes" id="UP000233100">
    <property type="component" value="Chromosome 3"/>
</dbReference>
<accession>A0A7N9CZG5</accession>
<organism evidence="1 2">
    <name type="scientific">Macaca fascicularis</name>
    <name type="common">Crab-eating macaque</name>
    <name type="synonym">Cynomolgus monkey</name>
    <dbReference type="NCBI Taxonomy" id="9541"/>
    <lineage>
        <taxon>Eukaryota</taxon>
        <taxon>Metazoa</taxon>
        <taxon>Chordata</taxon>
        <taxon>Craniata</taxon>
        <taxon>Vertebrata</taxon>
        <taxon>Euteleostomi</taxon>
        <taxon>Mammalia</taxon>
        <taxon>Eutheria</taxon>
        <taxon>Euarchontoglires</taxon>
        <taxon>Primates</taxon>
        <taxon>Haplorrhini</taxon>
        <taxon>Catarrhini</taxon>
        <taxon>Cercopithecidae</taxon>
        <taxon>Cercopithecinae</taxon>
        <taxon>Macaca</taxon>
    </lineage>
</organism>
<protein>
    <submittedName>
        <fullName evidence="1">Uncharacterized protein</fullName>
    </submittedName>
</protein>
<dbReference type="AlphaFoldDB" id="A0A7N9CZG5"/>
<proteinExistence type="predicted"/>
<dbReference type="Ensembl" id="ENSMFAT00000087061.1">
    <property type="protein sequence ID" value="ENSMFAP00000058337.1"/>
    <property type="gene ID" value="ENSMFAG00000063519.1"/>
</dbReference>